<gene>
    <name evidence="1" type="ORF">MVEN_02568700</name>
</gene>
<protein>
    <submittedName>
        <fullName evidence="1">Uncharacterized protein</fullName>
    </submittedName>
</protein>
<comment type="caution">
    <text evidence="1">The sequence shown here is derived from an EMBL/GenBank/DDBJ whole genome shotgun (WGS) entry which is preliminary data.</text>
</comment>
<evidence type="ECO:0000313" key="1">
    <source>
        <dbReference type="EMBL" id="KAF7328117.1"/>
    </source>
</evidence>
<organism evidence="1 2">
    <name type="scientific">Mycena venus</name>
    <dbReference type="NCBI Taxonomy" id="2733690"/>
    <lineage>
        <taxon>Eukaryota</taxon>
        <taxon>Fungi</taxon>
        <taxon>Dikarya</taxon>
        <taxon>Basidiomycota</taxon>
        <taxon>Agaricomycotina</taxon>
        <taxon>Agaricomycetes</taxon>
        <taxon>Agaricomycetidae</taxon>
        <taxon>Agaricales</taxon>
        <taxon>Marasmiineae</taxon>
        <taxon>Mycenaceae</taxon>
        <taxon>Mycena</taxon>
    </lineage>
</organism>
<reference evidence="1" key="1">
    <citation type="submission" date="2020-05" db="EMBL/GenBank/DDBJ databases">
        <title>Mycena genomes resolve the evolution of fungal bioluminescence.</title>
        <authorList>
            <person name="Tsai I.J."/>
        </authorList>
    </citation>
    <scope>NUCLEOTIDE SEQUENCE</scope>
    <source>
        <strain evidence="1">CCC161011</strain>
    </source>
</reference>
<dbReference type="OrthoDB" id="3236341at2759"/>
<evidence type="ECO:0000313" key="2">
    <source>
        <dbReference type="Proteomes" id="UP000620124"/>
    </source>
</evidence>
<dbReference type="EMBL" id="JACAZI010000038">
    <property type="protein sequence ID" value="KAF7328117.1"/>
    <property type="molecule type" value="Genomic_DNA"/>
</dbReference>
<proteinExistence type="predicted"/>
<keyword evidence="2" id="KW-1185">Reference proteome</keyword>
<sequence>MERKRLKPDQKAEDPASIREVKLLVNLMVVQSQIDKIITTTAPKNIDHSAAAVLLSSKIRTYKGTTPTNIVVEILKKYRFDLPAGIEHNPADFSKVIGAIQEALTQKRSKFKKLIIHSPHDHKSVENAPKANQLNIFQLTTAFVDGTRCSISVPVCARVARMRKVYLKEPAKRFWDAVDEDLVKIRKKADGDSKKIIRAFRHILEKDQEAHGVTDYALRPEDETVDGYQQEIDEVIDANVADAASTV</sequence>
<dbReference type="AlphaFoldDB" id="A0A8H6U3J3"/>
<dbReference type="Proteomes" id="UP000620124">
    <property type="component" value="Unassembled WGS sequence"/>
</dbReference>
<name>A0A8H6U3J3_9AGAR</name>
<accession>A0A8H6U3J3</accession>